<dbReference type="InterPro" id="IPR050104">
    <property type="entry name" value="FMN-dep_NADH:Q_OxRdtase_AzoR1"/>
</dbReference>
<evidence type="ECO:0000313" key="8">
    <source>
        <dbReference type="EMBL" id="AZN41631.1"/>
    </source>
</evidence>
<keyword evidence="2 6" id="KW-0288">FMN</keyword>
<gene>
    <name evidence="6" type="primary">azoR</name>
    <name evidence="8" type="ORF">EJC50_19585</name>
</gene>
<comment type="caution">
    <text evidence="6">Lacks conserved residue(s) required for the propagation of feature annotation.</text>
</comment>
<evidence type="ECO:0000256" key="3">
    <source>
        <dbReference type="ARBA" id="ARBA00023002"/>
    </source>
</evidence>
<accession>A0A3Q8X6H7</accession>
<dbReference type="SUPFAM" id="SSF52218">
    <property type="entry name" value="Flavoproteins"/>
    <property type="match status" value="1"/>
</dbReference>
<protein>
    <recommendedName>
        <fullName evidence="6">FMN dependent NADH:quinone oxidoreductase</fullName>
        <ecNumber evidence="6">1.6.5.-</ecNumber>
    </recommendedName>
    <alternativeName>
        <fullName evidence="6">Azo-dye reductase</fullName>
    </alternativeName>
    <alternativeName>
        <fullName evidence="6">FMN-dependent NADH-azo compound oxidoreductase</fullName>
    </alternativeName>
    <alternativeName>
        <fullName evidence="6">FMN-dependent NADH-azoreductase</fullName>
        <ecNumber evidence="6">1.7.1.17</ecNumber>
    </alternativeName>
</protein>
<dbReference type="InterPro" id="IPR029039">
    <property type="entry name" value="Flavoprotein-like_sf"/>
</dbReference>
<comment type="cofactor">
    <cofactor evidence="6">
        <name>FMN</name>
        <dbReference type="ChEBI" id="CHEBI:58210"/>
    </cofactor>
    <text evidence="6">Binds 1 FMN per subunit.</text>
</comment>
<feature type="domain" description="Flavodoxin-like fold" evidence="7">
    <location>
        <begin position="3"/>
        <end position="204"/>
    </location>
</feature>
<dbReference type="EC" id="1.7.1.17" evidence="6"/>
<dbReference type="Pfam" id="PF02525">
    <property type="entry name" value="Flavodoxin_2"/>
    <property type="match status" value="1"/>
</dbReference>
<comment type="function">
    <text evidence="6">Also exhibits azoreductase activity. Catalyzes the reductive cleavage of the azo bond in aromatic azo compounds to the corresponding amines.</text>
</comment>
<dbReference type="GO" id="GO:0016655">
    <property type="term" value="F:oxidoreductase activity, acting on NAD(P)H, quinone or similar compound as acceptor"/>
    <property type="evidence" value="ECO:0007669"/>
    <property type="project" value="InterPro"/>
</dbReference>
<comment type="function">
    <text evidence="6">Quinone reductase that provides resistance to thiol-specific stress caused by electrophilic quinones.</text>
</comment>
<dbReference type="InterPro" id="IPR003680">
    <property type="entry name" value="Flavodoxin_fold"/>
</dbReference>
<keyword evidence="1 6" id="KW-0285">Flavoprotein</keyword>
<evidence type="ECO:0000256" key="6">
    <source>
        <dbReference type="HAMAP-Rule" id="MF_01216"/>
    </source>
</evidence>
<comment type="catalytic activity">
    <reaction evidence="6">
        <text>2 a quinone + NADH + H(+) = 2 a 1,4-benzosemiquinone + NAD(+)</text>
        <dbReference type="Rhea" id="RHEA:65952"/>
        <dbReference type="ChEBI" id="CHEBI:15378"/>
        <dbReference type="ChEBI" id="CHEBI:57540"/>
        <dbReference type="ChEBI" id="CHEBI:57945"/>
        <dbReference type="ChEBI" id="CHEBI:132124"/>
        <dbReference type="ChEBI" id="CHEBI:134225"/>
    </reaction>
</comment>
<comment type="subunit">
    <text evidence="6">Homodimer.</text>
</comment>
<evidence type="ECO:0000256" key="5">
    <source>
        <dbReference type="ARBA" id="ARBA00048542"/>
    </source>
</evidence>
<reference evidence="9" key="1">
    <citation type="submission" date="2018-12" db="EMBL/GenBank/DDBJ databases">
        <title>Genome sequence of Peanibacillus sp.</title>
        <authorList>
            <person name="Subramani G."/>
            <person name="Srinivasan S."/>
            <person name="Kim M.K."/>
        </authorList>
    </citation>
    <scope>NUCLEOTIDE SEQUENCE [LARGE SCALE GENOMIC DNA]</scope>
    <source>
        <strain evidence="9">18JY67-1</strain>
    </source>
</reference>
<dbReference type="EC" id="1.6.5.-" evidence="6"/>
<feature type="binding site" evidence="6">
    <location>
        <begin position="17"/>
        <end position="19"/>
    </location>
    <ligand>
        <name>FMN</name>
        <dbReference type="ChEBI" id="CHEBI:58210"/>
    </ligand>
</feature>
<dbReference type="KEGG" id="palb:EJC50_19585"/>
<evidence type="ECO:0000259" key="7">
    <source>
        <dbReference type="Pfam" id="PF02525"/>
    </source>
</evidence>
<dbReference type="Proteomes" id="UP000272528">
    <property type="component" value="Chromosome"/>
</dbReference>
<dbReference type="Gene3D" id="3.40.50.360">
    <property type="match status" value="1"/>
</dbReference>
<evidence type="ECO:0000313" key="9">
    <source>
        <dbReference type="Proteomes" id="UP000272528"/>
    </source>
</evidence>
<dbReference type="HAMAP" id="MF_01216">
    <property type="entry name" value="Azoreductase_type1"/>
    <property type="match status" value="1"/>
</dbReference>
<proteinExistence type="inferred from homology"/>
<dbReference type="GO" id="GO:0010181">
    <property type="term" value="F:FMN binding"/>
    <property type="evidence" value="ECO:0007669"/>
    <property type="project" value="UniProtKB-UniRule"/>
</dbReference>
<dbReference type="PANTHER" id="PTHR43741">
    <property type="entry name" value="FMN-DEPENDENT NADH-AZOREDUCTASE 1"/>
    <property type="match status" value="1"/>
</dbReference>
<comment type="catalytic activity">
    <reaction evidence="5">
        <text>N,N-dimethyl-1,4-phenylenediamine + anthranilate + 2 NAD(+) = 2-(4-dimethylaminophenyl)diazenylbenzoate + 2 NADH + 2 H(+)</text>
        <dbReference type="Rhea" id="RHEA:55872"/>
        <dbReference type="ChEBI" id="CHEBI:15378"/>
        <dbReference type="ChEBI" id="CHEBI:15783"/>
        <dbReference type="ChEBI" id="CHEBI:16567"/>
        <dbReference type="ChEBI" id="CHEBI:57540"/>
        <dbReference type="ChEBI" id="CHEBI:57945"/>
        <dbReference type="ChEBI" id="CHEBI:71579"/>
        <dbReference type="EC" id="1.7.1.17"/>
    </reaction>
    <physiologicalReaction direction="right-to-left" evidence="5">
        <dbReference type="Rhea" id="RHEA:55874"/>
    </physiologicalReaction>
</comment>
<dbReference type="AlphaFoldDB" id="A0A3Q8X6H7"/>
<evidence type="ECO:0000256" key="4">
    <source>
        <dbReference type="ARBA" id="ARBA00023027"/>
    </source>
</evidence>
<keyword evidence="3 6" id="KW-0560">Oxidoreductase</keyword>
<dbReference type="PANTHER" id="PTHR43741:SF7">
    <property type="entry name" value="FMN-DEPENDENT NADH:QUINONE OXIDOREDUCTASE"/>
    <property type="match status" value="1"/>
</dbReference>
<evidence type="ECO:0000256" key="1">
    <source>
        <dbReference type="ARBA" id="ARBA00022630"/>
    </source>
</evidence>
<dbReference type="RefSeq" id="WP_126017337.1">
    <property type="nucleotide sequence ID" value="NZ_CP034437.1"/>
</dbReference>
<dbReference type="InterPro" id="IPR023048">
    <property type="entry name" value="NADH:quinone_OxRdtase_FMN_depd"/>
</dbReference>
<dbReference type="GO" id="GO:0016652">
    <property type="term" value="F:oxidoreductase activity, acting on NAD(P)H as acceptor"/>
    <property type="evidence" value="ECO:0007669"/>
    <property type="project" value="UniProtKB-UniRule"/>
</dbReference>
<dbReference type="OrthoDB" id="9805013at2"/>
<name>A0A3Q8X6H7_9BACL</name>
<evidence type="ECO:0000256" key="2">
    <source>
        <dbReference type="ARBA" id="ARBA00022643"/>
    </source>
</evidence>
<dbReference type="EMBL" id="CP034437">
    <property type="protein sequence ID" value="AZN41631.1"/>
    <property type="molecule type" value="Genomic_DNA"/>
</dbReference>
<sequence>MSTVLYITAHPNETEASYSLTVGKQFLEAYVAANPNDEVTHLDLFNMDIPRLDADVFSAWGKLGAGTSFDQLTSAEQAKVARLGELVDQFVAADKYVFVNPTWNFSYPPVMKAYIDSICVAGKTFKYTDKGPVGLLDSKKAIHIQASGSVLSPGSDYADFEIGHRHLDVVMKFIGVPSFEAIFVEGMAAASDQARQIKENAIQQAWKLAKTF</sequence>
<comment type="similarity">
    <text evidence="6">Belongs to the azoreductase type 1 family.</text>
</comment>
<organism evidence="8 9">
    <name type="scientific">Paenibacillus albus</name>
    <dbReference type="NCBI Taxonomy" id="2495582"/>
    <lineage>
        <taxon>Bacteria</taxon>
        <taxon>Bacillati</taxon>
        <taxon>Bacillota</taxon>
        <taxon>Bacilli</taxon>
        <taxon>Bacillales</taxon>
        <taxon>Paenibacillaceae</taxon>
        <taxon>Paenibacillus</taxon>
    </lineage>
</organism>
<dbReference type="GO" id="GO:0009055">
    <property type="term" value="F:electron transfer activity"/>
    <property type="evidence" value="ECO:0007669"/>
    <property type="project" value="UniProtKB-UniRule"/>
</dbReference>
<keyword evidence="9" id="KW-1185">Reference proteome</keyword>
<keyword evidence="4 6" id="KW-0520">NAD</keyword>